<dbReference type="Proteomes" id="UP000197068">
    <property type="component" value="Unassembled WGS sequence"/>
</dbReference>
<evidence type="ECO:0000313" key="5">
    <source>
        <dbReference type="Proteomes" id="UP000197068"/>
    </source>
</evidence>
<sequence>MMLKTIPSKKLLLSGVALSVLLALPTVFAQAEVKINDQSTTDVSAKEAPEKWSVNEPQGEFTTAKIDVRSGTWMNVDLSPDGKTIVFDLLGDIYTMPASGGEAKALMTDIAWQMQPRFSPDGKYIAFTSDEDGGDNLWIMQADGSNAKAVSTEKFRLLNSPAWSPDGNYLVGRKHYTGTRSLGAGEVWMYHKSGGNGVMLTKRPNEQKDLGEPAFSPDGKYVYFSQDATPGKTFHYSKDSEKGIYKIKRLELETGEIKVIVSGKGGAIRPTLSPDGKYLAFISRDDFQSNLYLYDLKSGAHTKIYDGLDRDMQETWAIHGVYPTMAWTPESDALIFWAGGKINKVSLATKKATVIEFHVKTEKKIQLALRFPQDLDQKVFDTKMLRDVKISPNGKKVVFESMGHIFIKTLPNGKAKRLTKQKSQFELNPSFSRDGKKIVYVSWDDKKLGQVRVVSSRGGKGKVITREPGKYVEPSFSPDGKTIVYRKVRGGNIIDPTWGLNPGIYAVSAKGGKAKLVTESGLQPHFGARNDRIYVTRNGEKPHIARIDLDGQHDTKLYQGEFSSEYRVSPDGKYLAFAERFKVFVTPLVERGDVIDIGPKAKNLPVEQLSIRAGEGINWNGKSNQIYWSLGADLYQSSVQGLFDISAKVSEQEKEQQADKSASQVKNKVKVTNLSYQQKVDIPSGRVAFVGGTVITMDGEQVIENGVVLVEGNKITAVGTKAHVKIPSDAYVIDITGKTIMPGLIDAHAHGSQGSNEIIPQQNWKNYAGLALGVTTIHDPSNDTTEFFAASEMQKAGKIVAPRLFSTGAILYGATIPGYTSHVDSLDDAKFHVERLKAAGAFSVKSYNQPRRDQRQQFIQAARELEMMVVPEGGSLLQHNLTMVVDGHTTLEHSIATAKIYDDIKQLWSQSNMAYTPTMGVAYGGISGEHYWYDTTNVWQHPRLSKYVPSEVLDPRAMRRPKAPLHHYNHFNVAKVAKEMQDLGIEVNAGGHGQREGLAMHWEMWMMVQGGMTPLQAIRTATISPARTLGLDKDLGSLTVGKLADMIVIDGDVRNDIRLSDKVTHTMINGRLYNAETMNEIGNYDNKREKFYFEDK</sequence>
<proteinExistence type="inferred from homology"/>
<keyword evidence="5" id="KW-1185">Reference proteome</keyword>
<evidence type="ECO:0000256" key="2">
    <source>
        <dbReference type="SAM" id="SignalP"/>
    </source>
</evidence>
<evidence type="ECO:0000256" key="1">
    <source>
        <dbReference type="ARBA" id="ARBA00009820"/>
    </source>
</evidence>
<dbReference type="Gene3D" id="2.120.10.30">
    <property type="entry name" value="TolB, C-terminal domain"/>
    <property type="match status" value="3"/>
</dbReference>
<dbReference type="EMBL" id="BDQM01000014">
    <property type="protein sequence ID" value="GAW96398.1"/>
    <property type="molecule type" value="Genomic_DNA"/>
</dbReference>
<dbReference type="InterPro" id="IPR011059">
    <property type="entry name" value="Metal-dep_hydrolase_composite"/>
</dbReference>
<dbReference type="InterPro" id="IPR032466">
    <property type="entry name" value="Metal_Hydrolase"/>
</dbReference>
<dbReference type="PANTHER" id="PTHR36842">
    <property type="entry name" value="PROTEIN TOLB HOMOLOG"/>
    <property type="match status" value="1"/>
</dbReference>
<evidence type="ECO:0000259" key="3">
    <source>
        <dbReference type="Pfam" id="PF01979"/>
    </source>
</evidence>
<dbReference type="SUPFAM" id="SSF51556">
    <property type="entry name" value="Metallo-dependent hydrolases"/>
    <property type="match status" value="1"/>
</dbReference>
<dbReference type="Pfam" id="PF01979">
    <property type="entry name" value="Amidohydro_1"/>
    <property type="match status" value="1"/>
</dbReference>
<feature type="signal peptide" evidence="2">
    <location>
        <begin position="1"/>
        <end position="31"/>
    </location>
</feature>
<feature type="domain" description="Amidohydrolase-related" evidence="3">
    <location>
        <begin position="1003"/>
        <end position="1072"/>
    </location>
</feature>
<evidence type="ECO:0000313" key="4">
    <source>
        <dbReference type="EMBL" id="GAW96398.1"/>
    </source>
</evidence>
<dbReference type="SUPFAM" id="SSF51338">
    <property type="entry name" value="Composite domain of metallo-dependent hydrolases"/>
    <property type="match status" value="1"/>
</dbReference>
<dbReference type="SUPFAM" id="SSF82171">
    <property type="entry name" value="DPP6 N-terminal domain-like"/>
    <property type="match status" value="2"/>
</dbReference>
<comment type="caution">
    <text evidence="4">The sequence shown here is derived from an EMBL/GenBank/DDBJ whole genome shotgun (WGS) entry which is preliminary data.</text>
</comment>
<gene>
    <name evidence="4" type="ORF">MTCD1_02012</name>
</gene>
<dbReference type="Pfam" id="PF07676">
    <property type="entry name" value="PD40"/>
    <property type="match status" value="2"/>
</dbReference>
<dbReference type="Gene3D" id="3.20.20.140">
    <property type="entry name" value="Metal-dependent hydrolases"/>
    <property type="match status" value="2"/>
</dbReference>
<comment type="similarity">
    <text evidence="1">Belongs to the TolB family.</text>
</comment>
<dbReference type="InterPro" id="IPR011659">
    <property type="entry name" value="WD40"/>
</dbReference>
<dbReference type="PANTHER" id="PTHR36842:SF1">
    <property type="entry name" value="PROTEIN TOLB"/>
    <property type="match status" value="1"/>
</dbReference>
<keyword evidence="2" id="KW-0732">Signal</keyword>
<organism evidence="4 5">
    <name type="scientific">Colwellia marinimaniae</name>
    <dbReference type="NCBI Taxonomy" id="1513592"/>
    <lineage>
        <taxon>Bacteria</taxon>
        <taxon>Pseudomonadati</taxon>
        <taxon>Pseudomonadota</taxon>
        <taxon>Gammaproteobacteria</taxon>
        <taxon>Alteromonadales</taxon>
        <taxon>Colwelliaceae</taxon>
        <taxon>Colwellia</taxon>
    </lineage>
</organism>
<feature type="chain" id="PRO_5045911559" evidence="2">
    <location>
        <begin position="32"/>
        <end position="1096"/>
    </location>
</feature>
<dbReference type="Gene3D" id="2.30.40.10">
    <property type="entry name" value="Urease, subunit C, domain 1"/>
    <property type="match status" value="2"/>
</dbReference>
<dbReference type="Pfam" id="PF26550">
    <property type="entry name" value="Tricorn_2nd"/>
    <property type="match status" value="1"/>
</dbReference>
<protein>
    <submittedName>
        <fullName evidence="4">Bifunctional TolB-family protein/amidohydrolase</fullName>
    </submittedName>
</protein>
<name>A0ABQ0MVJ8_9GAMM</name>
<accession>A0ABQ0MVJ8</accession>
<reference evidence="4 5" key="1">
    <citation type="submission" date="2017-06" db="EMBL/GenBank/DDBJ databases">
        <title>Whole Genome Sequences of Colwellia marinimaniae MTCD1.</title>
        <authorList>
            <person name="Kusumoto H."/>
            <person name="Inoue M."/>
            <person name="Tanikawa K."/>
            <person name="Maeji H."/>
            <person name="Cameron J.H."/>
            <person name="Bartlett D.H."/>
        </authorList>
    </citation>
    <scope>NUCLEOTIDE SEQUENCE [LARGE SCALE GENOMIC DNA]</scope>
    <source>
        <strain evidence="4 5">MTCD1</strain>
    </source>
</reference>
<dbReference type="InterPro" id="IPR006680">
    <property type="entry name" value="Amidohydro-rel"/>
</dbReference>
<dbReference type="InterPro" id="IPR011042">
    <property type="entry name" value="6-blade_b-propeller_TolB-like"/>
</dbReference>